<evidence type="ECO:0000256" key="5">
    <source>
        <dbReference type="ARBA" id="ARBA00023244"/>
    </source>
</evidence>
<dbReference type="UniPathway" id="UPA00262">
    <property type="reaction ID" value="UER00222"/>
</dbReference>
<dbReference type="NCBIfam" id="TIGR01470">
    <property type="entry name" value="cysG_Nterm"/>
    <property type="match status" value="1"/>
</dbReference>
<dbReference type="RefSeq" id="WP_160912486.1">
    <property type="nucleotide sequence ID" value="NZ_WMEZ01000001.1"/>
</dbReference>
<accession>A0A845E1J7</accession>
<comment type="caution">
    <text evidence="7">The sequence shown here is derived from an EMBL/GenBank/DDBJ whole genome shotgun (WGS) entry which is preliminary data.</text>
</comment>
<dbReference type="GO" id="GO:0019354">
    <property type="term" value="P:siroheme biosynthetic process"/>
    <property type="evidence" value="ECO:0007669"/>
    <property type="project" value="UniProtKB-UniPathway"/>
</dbReference>
<dbReference type="InterPro" id="IPR036291">
    <property type="entry name" value="NAD(P)-bd_dom_sf"/>
</dbReference>
<evidence type="ECO:0000313" key="7">
    <source>
        <dbReference type="EMBL" id="MYL48742.1"/>
    </source>
</evidence>
<evidence type="ECO:0000256" key="1">
    <source>
        <dbReference type="ARBA" id="ARBA00005010"/>
    </source>
</evidence>
<dbReference type="Proteomes" id="UP000447393">
    <property type="component" value="Unassembled WGS sequence"/>
</dbReference>
<dbReference type="Pfam" id="PF13241">
    <property type="entry name" value="NAD_binding_7"/>
    <property type="match status" value="1"/>
</dbReference>
<evidence type="ECO:0000256" key="6">
    <source>
        <dbReference type="ARBA" id="ARBA00047561"/>
    </source>
</evidence>
<evidence type="ECO:0000313" key="8">
    <source>
        <dbReference type="Proteomes" id="UP000447393"/>
    </source>
</evidence>
<sequence>MISLSVDVEQKKVIIIGGGKTAEKRAKVFLREKARITVVSPAVTEDLKEMIKKKEIHWLNRHFENGDVTSAFLLVIATDDCETNDNIALQAGNVPLVNRVDGGKGGNLHLPAQFTRGKLNVSVTTQGASPKLAGRLREEWEKQFPPAYKDYMDFLYECRQMLKASPLSKVEKEMYLERMLDPSYLEREKQWIIKEEIHTKGGGSLCRD</sequence>
<proteinExistence type="predicted"/>
<dbReference type="SUPFAM" id="SSF51735">
    <property type="entry name" value="NAD(P)-binding Rossmann-fold domains"/>
    <property type="match status" value="1"/>
</dbReference>
<protein>
    <recommendedName>
        <fullName evidence="2">precorrin-2 dehydrogenase</fullName>
        <ecNumber evidence="2">1.3.1.76</ecNumber>
    </recommendedName>
</protein>
<dbReference type="OrthoDB" id="9773765at2"/>
<organism evidence="7 8">
    <name type="scientific">Halobacillus litoralis</name>
    <dbReference type="NCBI Taxonomy" id="45668"/>
    <lineage>
        <taxon>Bacteria</taxon>
        <taxon>Bacillati</taxon>
        <taxon>Bacillota</taxon>
        <taxon>Bacilli</taxon>
        <taxon>Bacillales</taxon>
        <taxon>Bacillaceae</taxon>
        <taxon>Halobacillus</taxon>
    </lineage>
</organism>
<dbReference type="EMBL" id="WMEZ01000001">
    <property type="protein sequence ID" value="MYL48742.1"/>
    <property type="molecule type" value="Genomic_DNA"/>
</dbReference>
<dbReference type="Pfam" id="PF22440">
    <property type="entry name" value="SirC_C"/>
    <property type="match status" value="1"/>
</dbReference>
<evidence type="ECO:0000256" key="2">
    <source>
        <dbReference type="ARBA" id="ARBA00012400"/>
    </source>
</evidence>
<gene>
    <name evidence="7" type="ORF">GLV98_04570</name>
</gene>
<dbReference type="PANTHER" id="PTHR35330:SF1">
    <property type="entry name" value="SIROHEME BIOSYNTHESIS PROTEIN MET8"/>
    <property type="match status" value="1"/>
</dbReference>
<dbReference type="PANTHER" id="PTHR35330">
    <property type="entry name" value="SIROHEME BIOSYNTHESIS PROTEIN MET8"/>
    <property type="match status" value="1"/>
</dbReference>
<dbReference type="AlphaFoldDB" id="A0A845E1J7"/>
<keyword evidence="5" id="KW-0627">Porphyrin biosynthesis</keyword>
<keyword evidence="3" id="KW-0560">Oxidoreductase</keyword>
<dbReference type="Gene3D" id="3.40.50.720">
    <property type="entry name" value="NAD(P)-binding Rossmann-like Domain"/>
    <property type="match status" value="1"/>
</dbReference>
<comment type="pathway">
    <text evidence="1">Porphyrin-containing compound metabolism; siroheme biosynthesis; sirohydrochlorin from precorrin-2: step 1/1.</text>
</comment>
<dbReference type="EC" id="1.3.1.76" evidence="2"/>
<name>A0A845E1J7_9BACI</name>
<evidence type="ECO:0000256" key="3">
    <source>
        <dbReference type="ARBA" id="ARBA00023002"/>
    </source>
</evidence>
<keyword evidence="4" id="KW-0520">NAD</keyword>
<dbReference type="GO" id="GO:0004325">
    <property type="term" value="F:ferrochelatase activity"/>
    <property type="evidence" value="ECO:0007669"/>
    <property type="project" value="InterPro"/>
</dbReference>
<dbReference type="GO" id="GO:0043115">
    <property type="term" value="F:precorrin-2 dehydrogenase activity"/>
    <property type="evidence" value="ECO:0007669"/>
    <property type="project" value="UniProtKB-EC"/>
</dbReference>
<reference evidence="7 8" key="1">
    <citation type="submission" date="2019-11" db="EMBL/GenBank/DDBJ databases">
        <title>Genome sequences of 17 halophilic strains isolated from different environments.</title>
        <authorList>
            <person name="Furrow R.E."/>
        </authorList>
    </citation>
    <scope>NUCLEOTIDE SEQUENCE [LARGE SCALE GENOMIC DNA]</scope>
    <source>
        <strain evidence="7 8">22505_10_Sand</strain>
    </source>
</reference>
<dbReference type="InterPro" id="IPR028161">
    <property type="entry name" value="Met8-like"/>
</dbReference>
<dbReference type="NCBIfam" id="NF005222">
    <property type="entry name" value="PRK06718.1"/>
    <property type="match status" value="1"/>
</dbReference>
<dbReference type="Gene3D" id="1.10.8.610">
    <property type="entry name" value="SirC, precorrin-2 dehydrogenase, C-terminal helical domain-like"/>
    <property type="match status" value="1"/>
</dbReference>
<comment type="catalytic activity">
    <reaction evidence="6">
        <text>precorrin-2 + NAD(+) = sirohydrochlorin + NADH + 2 H(+)</text>
        <dbReference type="Rhea" id="RHEA:15613"/>
        <dbReference type="ChEBI" id="CHEBI:15378"/>
        <dbReference type="ChEBI" id="CHEBI:57540"/>
        <dbReference type="ChEBI" id="CHEBI:57945"/>
        <dbReference type="ChEBI" id="CHEBI:58351"/>
        <dbReference type="ChEBI" id="CHEBI:58827"/>
        <dbReference type="EC" id="1.3.1.76"/>
    </reaction>
</comment>
<dbReference type="SUPFAM" id="SSF75615">
    <property type="entry name" value="Siroheme synthase middle domains-like"/>
    <property type="match status" value="1"/>
</dbReference>
<dbReference type="InterPro" id="IPR006367">
    <property type="entry name" value="Sirohaem_synthase_N"/>
</dbReference>
<evidence type="ECO:0000256" key="4">
    <source>
        <dbReference type="ARBA" id="ARBA00023027"/>
    </source>
</evidence>
<dbReference type="InterPro" id="IPR042518">
    <property type="entry name" value="SirC_C"/>
</dbReference>